<dbReference type="SUPFAM" id="SSF144091">
    <property type="entry name" value="Rhomboid-like"/>
    <property type="match status" value="1"/>
</dbReference>
<organism evidence="7 8">
    <name type="scientific">Stigmatella ashevillensis</name>
    <dbReference type="NCBI Taxonomy" id="2995309"/>
    <lineage>
        <taxon>Bacteria</taxon>
        <taxon>Pseudomonadati</taxon>
        <taxon>Myxococcota</taxon>
        <taxon>Myxococcia</taxon>
        <taxon>Myxococcales</taxon>
        <taxon>Cystobacterineae</taxon>
        <taxon>Archangiaceae</taxon>
        <taxon>Stigmatella</taxon>
    </lineage>
</organism>
<dbReference type="PANTHER" id="PTHR43731">
    <property type="entry name" value="RHOMBOID PROTEASE"/>
    <property type="match status" value="1"/>
</dbReference>
<protein>
    <submittedName>
        <fullName evidence="7">Rhomboid family intramembrane serine protease</fullName>
    </submittedName>
</protein>
<reference evidence="7 8" key="1">
    <citation type="submission" date="2022-11" db="EMBL/GenBank/DDBJ databases">
        <title>Minimal conservation of predation-associated metabolite biosynthetic gene clusters underscores biosynthetic potential of Myxococcota including descriptions for ten novel species: Archangium lansinium sp. nov., Myxococcus landrumus sp. nov., Nannocystis bai.</title>
        <authorList>
            <person name="Ahearne A."/>
            <person name="Stevens C."/>
            <person name="Dowd S."/>
        </authorList>
    </citation>
    <scope>NUCLEOTIDE SEQUENCE [LARGE SCALE GENOMIC DNA]</scope>
    <source>
        <strain evidence="7 8">NCWAL01</strain>
    </source>
</reference>
<sequence length="257" mass="27936">MFPISDDNPTLRTPVMTYGLLGLIVAAWALVQGAGFNTVALAASVCNWGMVPGELTGRAQLGFAVPLGDGLACVVDAEPLNWLTPLTSMFLHGSWGHIIGNCLFFWVFGNNVEDSMGRARFLVFYLVCGLVAAGAHVMIDPGSPVPTVGASGAISGVLGAYLVLYPRVRVKLLVPLFIFLTFVSLPAWVVLIYWFVLQVITGLPQLMTLRPEVSGGVAVWAHIGGFVAGMVLIKLFENRNYTYRRTSWRHRLHPDHP</sequence>
<feature type="transmembrane region" description="Helical" evidence="5">
    <location>
        <begin position="217"/>
        <end position="236"/>
    </location>
</feature>
<comment type="subcellular location">
    <subcellularLocation>
        <location evidence="1">Membrane</location>
        <topology evidence="1">Multi-pass membrane protein</topology>
    </subcellularLocation>
</comment>
<evidence type="ECO:0000256" key="1">
    <source>
        <dbReference type="ARBA" id="ARBA00004141"/>
    </source>
</evidence>
<feature type="transmembrane region" description="Helical" evidence="5">
    <location>
        <begin position="121"/>
        <end position="139"/>
    </location>
</feature>
<dbReference type="RefSeq" id="WP_272140870.1">
    <property type="nucleotide sequence ID" value="NZ_JAQNDM010000002.1"/>
</dbReference>
<dbReference type="Gene3D" id="1.20.1540.10">
    <property type="entry name" value="Rhomboid-like"/>
    <property type="match status" value="1"/>
</dbReference>
<keyword evidence="2 5" id="KW-0812">Transmembrane</keyword>
<evidence type="ECO:0000256" key="5">
    <source>
        <dbReference type="SAM" id="Phobius"/>
    </source>
</evidence>
<dbReference type="InterPro" id="IPR035952">
    <property type="entry name" value="Rhomboid-like_sf"/>
</dbReference>
<gene>
    <name evidence="7" type="ORF">POL68_20980</name>
</gene>
<evidence type="ECO:0000313" key="7">
    <source>
        <dbReference type="EMBL" id="MDC0710959.1"/>
    </source>
</evidence>
<evidence type="ECO:0000256" key="4">
    <source>
        <dbReference type="ARBA" id="ARBA00023136"/>
    </source>
</evidence>
<dbReference type="Proteomes" id="UP001221838">
    <property type="component" value="Unassembled WGS sequence"/>
</dbReference>
<dbReference type="PANTHER" id="PTHR43731:SF26">
    <property type="entry name" value="RHOMBOID-LIKE PROTEIN 10, CHLOROPLASTIC"/>
    <property type="match status" value="1"/>
</dbReference>
<keyword evidence="4 5" id="KW-0472">Membrane</keyword>
<accession>A0ABT5DBH2</accession>
<keyword evidence="3 5" id="KW-1133">Transmembrane helix</keyword>
<proteinExistence type="predicted"/>
<dbReference type="InterPro" id="IPR050925">
    <property type="entry name" value="Rhomboid_protease_S54"/>
</dbReference>
<keyword evidence="7" id="KW-0645">Protease</keyword>
<dbReference type="InterPro" id="IPR022764">
    <property type="entry name" value="Peptidase_S54_rhomboid_dom"/>
</dbReference>
<keyword evidence="7" id="KW-0378">Hydrolase</keyword>
<evidence type="ECO:0000313" key="8">
    <source>
        <dbReference type="Proteomes" id="UP001221838"/>
    </source>
</evidence>
<comment type="caution">
    <text evidence="7">The sequence shown here is derived from an EMBL/GenBank/DDBJ whole genome shotgun (WGS) entry which is preliminary data.</text>
</comment>
<keyword evidence="8" id="KW-1185">Reference proteome</keyword>
<feature type="transmembrane region" description="Helical" evidence="5">
    <location>
        <begin position="89"/>
        <end position="109"/>
    </location>
</feature>
<feature type="transmembrane region" description="Helical" evidence="5">
    <location>
        <begin position="145"/>
        <end position="165"/>
    </location>
</feature>
<dbReference type="Pfam" id="PF01694">
    <property type="entry name" value="Rhomboid"/>
    <property type="match status" value="1"/>
</dbReference>
<dbReference type="GO" id="GO:0008233">
    <property type="term" value="F:peptidase activity"/>
    <property type="evidence" value="ECO:0007669"/>
    <property type="project" value="UniProtKB-KW"/>
</dbReference>
<evidence type="ECO:0000256" key="3">
    <source>
        <dbReference type="ARBA" id="ARBA00022989"/>
    </source>
</evidence>
<evidence type="ECO:0000259" key="6">
    <source>
        <dbReference type="Pfam" id="PF01694"/>
    </source>
</evidence>
<evidence type="ECO:0000256" key="2">
    <source>
        <dbReference type="ARBA" id="ARBA00022692"/>
    </source>
</evidence>
<feature type="transmembrane region" description="Helical" evidence="5">
    <location>
        <begin position="172"/>
        <end position="197"/>
    </location>
</feature>
<name>A0ABT5DBH2_9BACT</name>
<feature type="domain" description="Peptidase S54 rhomboid" evidence="6">
    <location>
        <begin position="82"/>
        <end position="235"/>
    </location>
</feature>
<dbReference type="EMBL" id="JAQNDM010000002">
    <property type="protein sequence ID" value="MDC0710959.1"/>
    <property type="molecule type" value="Genomic_DNA"/>
</dbReference>
<dbReference type="GO" id="GO:0006508">
    <property type="term" value="P:proteolysis"/>
    <property type="evidence" value="ECO:0007669"/>
    <property type="project" value="UniProtKB-KW"/>
</dbReference>